<name>A0A974XN82_9GAMM</name>
<dbReference type="KEGG" id="scyp:JYB88_07785"/>
<evidence type="ECO:0000313" key="2">
    <source>
        <dbReference type="EMBL" id="QSX31506.1"/>
    </source>
</evidence>
<keyword evidence="1" id="KW-0812">Transmembrane</keyword>
<feature type="transmembrane region" description="Helical" evidence="1">
    <location>
        <begin position="91"/>
        <end position="109"/>
    </location>
</feature>
<keyword evidence="3" id="KW-1185">Reference proteome</keyword>
<evidence type="ECO:0000256" key="1">
    <source>
        <dbReference type="SAM" id="Phobius"/>
    </source>
</evidence>
<gene>
    <name evidence="2" type="ORF">JYB88_07785</name>
</gene>
<feature type="transmembrane region" description="Helical" evidence="1">
    <location>
        <begin position="21"/>
        <end position="38"/>
    </location>
</feature>
<dbReference type="RefSeq" id="WP_207326034.1">
    <property type="nucleotide sequence ID" value="NZ_CP071504.1"/>
</dbReference>
<evidence type="ECO:0000313" key="3">
    <source>
        <dbReference type="Proteomes" id="UP000663281"/>
    </source>
</evidence>
<organism evidence="2 3">
    <name type="scientific">Shewanella cyperi</name>
    <dbReference type="NCBI Taxonomy" id="2814292"/>
    <lineage>
        <taxon>Bacteria</taxon>
        <taxon>Pseudomonadati</taxon>
        <taxon>Pseudomonadota</taxon>
        <taxon>Gammaproteobacteria</taxon>
        <taxon>Alteromonadales</taxon>
        <taxon>Shewanellaceae</taxon>
        <taxon>Shewanella</taxon>
    </lineage>
</organism>
<sequence>MSPAIAHCRMLCKQLWLSSSNVRPWLIYGLLLLFWYLLTLFQHHSFEMGWGLVALVISLPFVPFVMVYLLLELRRHWLLLRRAPGRSRHRYLLYCLIELILIVLFLMQFV</sequence>
<accession>A0A974XN82</accession>
<protein>
    <submittedName>
        <fullName evidence="2">Uncharacterized protein</fullName>
    </submittedName>
</protein>
<dbReference type="AlphaFoldDB" id="A0A974XN82"/>
<feature type="transmembrane region" description="Helical" evidence="1">
    <location>
        <begin position="50"/>
        <end position="71"/>
    </location>
</feature>
<keyword evidence="1" id="KW-1133">Transmembrane helix</keyword>
<dbReference type="EMBL" id="CP071504">
    <property type="protein sequence ID" value="QSX31506.1"/>
    <property type="molecule type" value="Genomic_DNA"/>
</dbReference>
<dbReference type="Proteomes" id="UP000663281">
    <property type="component" value="Chromosome"/>
</dbReference>
<reference evidence="2 3" key="1">
    <citation type="submission" date="2021-03" db="EMBL/GenBank/DDBJ databases">
        <title>Novel species identification of genus Shewanella.</title>
        <authorList>
            <person name="Liu G."/>
            <person name="Zhang Q."/>
        </authorList>
    </citation>
    <scope>NUCLEOTIDE SEQUENCE [LARGE SCALE GENOMIC DNA]</scope>
    <source>
        <strain evidence="2 3">FJAT-53726</strain>
    </source>
</reference>
<keyword evidence="1" id="KW-0472">Membrane</keyword>
<proteinExistence type="predicted"/>